<dbReference type="RefSeq" id="WP_101967032.1">
    <property type="nucleotide sequence ID" value="NZ_PDFK01000013.1"/>
</dbReference>
<dbReference type="SMART" id="SM00342">
    <property type="entry name" value="HTH_ARAC"/>
    <property type="match status" value="1"/>
</dbReference>
<keyword evidence="5" id="KW-0805">Transcription regulation</keyword>
<dbReference type="InterPro" id="IPR051313">
    <property type="entry name" value="Bact_iron-sidero_bind"/>
</dbReference>
<reference evidence="10 11" key="1">
    <citation type="submission" date="2017-10" db="EMBL/GenBank/DDBJ databases">
        <title>Draft genome of Lysinibacillus fusiformis strain Juneja, a laboratory-derived pathogen of Drosophila melanogaster.</title>
        <authorList>
            <person name="Smith B.R."/>
            <person name="Unckless R.L."/>
        </authorList>
    </citation>
    <scope>NUCLEOTIDE SEQUENCE [LARGE SCALE GENOMIC DNA]</scope>
    <source>
        <strain evidence="10 11">Juneja</strain>
    </source>
</reference>
<accession>A0A2I0UUL9</accession>
<comment type="caution">
    <text evidence="10">The sequence shown here is derived from an EMBL/GenBank/DDBJ whole genome shotgun (WGS) entry which is preliminary data.</text>
</comment>
<evidence type="ECO:0000256" key="1">
    <source>
        <dbReference type="ARBA" id="ARBA00004193"/>
    </source>
</evidence>
<dbReference type="AlphaFoldDB" id="A0A2I0UUL9"/>
<dbReference type="Pfam" id="PF12833">
    <property type="entry name" value="HTH_18"/>
    <property type="match status" value="1"/>
</dbReference>
<dbReference type="GO" id="GO:0005886">
    <property type="term" value="C:plasma membrane"/>
    <property type="evidence" value="ECO:0007669"/>
    <property type="project" value="UniProtKB-SubCell"/>
</dbReference>
<dbReference type="InterPro" id="IPR002491">
    <property type="entry name" value="ABC_transptr_periplasmic_BD"/>
</dbReference>
<evidence type="ECO:0000256" key="4">
    <source>
        <dbReference type="ARBA" id="ARBA00022729"/>
    </source>
</evidence>
<evidence type="ECO:0000256" key="3">
    <source>
        <dbReference type="ARBA" id="ARBA00022448"/>
    </source>
</evidence>
<evidence type="ECO:0000259" key="9">
    <source>
        <dbReference type="PROSITE" id="PS50983"/>
    </source>
</evidence>
<dbReference type="InterPro" id="IPR009057">
    <property type="entry name" value="Homeodomain-like_sf"/>
</dbReference>
<keyword evidence="7" id="KW-0804">Transcription</keyword>
<dbReference type="SUPFAM" id="SSF46689">
    <property type="entry name" value="Homeodomain-like"/>
    <property type="match status" value="1"/>
</dbReference>
<evidence type="ECO:0000313" key="11">
    <source>
        <dbReference type="Proteomes" id="UP000234956"/>
    </source>
</evidence>
<dbReference type="PANTHER" id="PTHR30532:SF26">
    <property type="entry name" value="IRON(3+)-HYDROXAMATE-BINDING PROTEIN FHUD"/>
    <property type="match status" value="1"/>
</dbReference>
<keyword evidence="4" id="KW-0732">Signal</keyword>
<dbReference type="SUPFAM" id="SSF51215">
    <property type="entry name" value="Regulatory protein AraC"/>
    <property type="match status" value="1"/>
</dbReference>
<dbReference type="PANTHER" id="PTHR30532">
    <property type="entry name" value="IRON III DICITRATE-BINDING PERIPLASMIC PROTEIN"/>
    <property type="match status" value="1"/>
</dbReference>
<dbReference type="EMBL" id="PDFK01000013">
    <property type="protein sequence ID" value="PKU49747.1"/>
    <property type="molecule type" value="Genomic_DNA"/>
</dbReference>
<feature type="domain" description="HTH araC/xylS-type" evidence="8">
    <location>
        <begin position="166"/>
        <end position="264"/>
    </location>
</feature>
<organism evidence="10 11">
    <name type="scientific">Lysinibacillus fusiformis</name>
    <dbReference type="NCBI Taxonomy" id="28031"/>
    <lineage>
        <taxon>Bacteria</taxon>
        <taxon>Bacillati</taxon>
        <taxon>Bacillota</taxon>
        <taxon>Bacilli</taxon>
        <taxon>Bacillales</taxon>
        <taxon>Bacillaceae</taxon>
        <taxon>Lysinibacillus</taxon>
    </lineage>
</organism>
<dbReference type="InterPro" id="IPR018062">
    <property type="entry name" value="HTH_AraC-typ_CS"/>
</dbReference>
<evidence type="ECO:0000256" key="5">
    <source>
        <dbReference type="ARBA" id="ARBA00023015"/>
    </source>
</evidence>
<protein>
    <submittedName>
        <fullName evidence="10">Fe3+-hydroxamate ABC transporter substrate-binding protein</fullName>
    </submittedName>
</protein>
<dbReference type="InterPro" id="IPR018060">
    <property type="entry name" value="HTH_AraC"/>
</dbReference>
<gene>
    <name evidence="10" type="ORF">CRI88_21705</name>
</gene>
<dbReference type="InterPro" id="IPR037923">
    <property type="entry name" value="HTH-like"/>
</dbReference>
<feature type="domain" description="Fe/B12 periplasmic-binding" evidence="9">
    <location>
        <begin position="287"/>
        <end position="544"/>
    </location>
</feature>
<dbReference type="PROSITE" id="PS00041">
    <property type="entry name" value="HTH_ARAC_FAMILY_1"/>
    <property type="match status" value="1"/>
</dbReference>
<keyword evidence="6" id="KW-0238">DNA-binding</keyword>
<comment type="subcellular location">
    <subcellularLocation>
        <location evidence="1">Cell membrane</location>
        <topology evidence="1">Lipid-anchor</topology>
    </subcellularLocation>
</comment>
<dbReference type="GO" id="GO:0043565">
    <property type="term" value="F:sequence-specific DNA binding"/>
    <property type="evidence" value="ECO:0007669"/>
    <property type="project" value="InterPro"/>
</dbReference>
<dbReference type="Gene3D" id="3.40.50.1980">
    <property type="entry name" value="Nitrogenase molybdenum iron protein domain"/>
    <property type="match status" value="2"/>
</dbReference>
<dbReference type="Gene3D" id="1.10.10.60">
    <property type="entry name" value="Homeodomain-like"/>
    <property type="match status" value="2"/>
</dbReference>
<sequence length="544" mass="63297">MEDNISSSFNNNLLFHLEDIDYISQSYPFISTSHHTMILFMDGCGTLTIDDIPYLVTKGKIFLIQPHSMIDLSDLTKQFHFYKITFTAFQLKHEYPSPYLGALFSDEVEYTVYPNTRFIRLTEDLYHLKLKSDYLKQHGILYELLNLLFEHQLHVNYQLTMTKSVEETINYIHSYYQQPLTVKKLSELAHIAQWQYSAIFQTLTGKKPLDYITDLRLTNAKELLLQTNEPLKDIAQQVGFDDEYYFNRRFRQVIGIPPKQFARQYKQRTIVKDWTGHEVVIPSSPHRIIYHGETFGDMLIFDVQPIGGDKNSISKSFYKNHVPYIQDVAFPINLEKSSKLNPDLIIFTNNDERQYQALSSIAPTITLNSWDSLEERIRLLGQWLSQQQCAENWLTRFKIQEQTMWQQLQTVVESGETASVLTFDHGKRLYVMGCTGLSPALFHPDGFQPHPQVKKLLQASMGYKEIPINHLPQYAGDRIFMLLSDKPESQKATMELMQSDIWKSLTAVQNNHVYLVDATKWNYSDAFTREKLLGALPKLLVTVK</sequence>
<evidence type="ECO:0000256" key="6">
    <source>
        <dbReference type="ARBA" id="ARBA00023125"/>
    </source>
</evidence>
<evidence type="ECO:0000256" key="7">
    <source>
        <dbReference type="ARBA" id="ARBA00023163"/>
    </source>
</evidence>
<evidence type="ECO:0000313" key="10">
    <source>
        <dbReference type="EMBL" id="PKU49747.1"/>
    </source>
</evidence>
<dbReference type="GO" id="GO:1901678">
    <property type="term" value="P:iron coordination entity transport"/>
    <property type="evidence" value="ECO:0007669"/>
    <property type="project" value="UniProtKB-ARBA"/>
</dbReference>
<dbReference type="PROSITE" id="PS01124">
    <property type="entry name" value="HTH_ARAC_FAMILY_2"/>
    <property type="match status" value="1"/>
</dbReference>
<name>A0A2I0UUL9_9BACI</name>
<dbReference type="GO" id="GO:0030288">
    <property type="term" value="C:outer membrane-bounded periplasmic space"/>
    <property type="evidence" value="ECO:0007669"/>
    <property type="project" value="TreeGrafter"/>
</dbReference>
<evidence type="ECO:0000256" key="2">
    <source>
        <dbReference type="ARBA" id="ARBA00008814"/>
    </source>
</evidence>
<keyword evidence="3" id="KW-0813">Transport</keyword>
<dbReference type="PROSITE" id="PS50983">
    <property type="entry name" value="FE_B12_PBP"/>
    <property type="match status" value="1"/>
</dbReference>
<dbReference type="Proteomes" id="UP000234956">
    <property type="component" value="Unassembled WGS sequence"/>
</dbReference>
<dbReference type="SUPFAM" id="SSF53807">
    <property type="entry name" value="Helical backbone' metal receptor"/>
    <property type="match status" value="1"/>
</dbReference>
<dbReference type="Pfam" id="PF01497">
    <property type="entry name" value="Peripla_BP_2"/>
    <property type="match status" value="1"/>
</dbReference>
<comment type="similarity">
    <text evidence="2">Belongs to the bacterial solute-binding protein 8 family.</text>
</comment>
<proteinExistence type="inferred from homology"/>
<evidence type="ECO:0000259" key="8">
    <source>
        <dbReference type="PROSITE" id="PS01124"/>
    </source>
</evidence>
<dbReference type="GO" id="GO:0003700">
    <property type="term" value="F:DNA-binding transcription factor activity"/>
    <property type="evidence" value="ECO:0007669"/>
    <property type="project" value="InterPro"/>
</dbReference>